<comment type="caution">
    <text evidence="2">The sequence shown here is derived from an EMBL/GenBank/DDBJ whole genome shotgun (WGS) entry which is preliminary data.</text>
</comment>
<dbReference type="InterPro" id="IPR007345">
    <property type="entry name" value="Polysacch_pyruvyl_Trfase"/>
</dbReference>
<evidence type="ECO:0000313" key="2">
    <source>
        <dbReference type="EMBL" id="MEQ2454202.1"/>
    </source>
</evidence>
<evidence type="ECO:0000259" key="1">
    <source>
        <dbReference type="Pfam" id="PF04230"/>
    </source>
</evidence>
<keyword evidence="2" id="KW-0808">Transferase</keyword>
<feature type="domain" description="Polysaccharide pyruvyl transferase" evidence="1">
    <location>
        <begin position="15"/>
        <end position="325"/>
    </location>
</feature>
<accession>A0ABV1EHY4</accession>
<dbReference type="EMBL" id="JBBNFM010000005">
    <property type="protein sequence ID" value="MEQ2454202.1"/>
    <property type="molecule type" value="Genomic_DNA"/>
</dbReference>
<keyword evidence="2" id="KW-0328">Glycosyltransferase</keyword>
<sequence>MKKVGIISLYYNSKNYGGLLQAYALDKYISELGYDSELISYKRENIKPLYLPPQQTKMQKLVKMGIAEVVWRVYSKIVTRFFAKRYSECLNSRTEKVSEFREKSIRHSKVYTEETISECKKEYDIFISGSDQIWKPGVVDDGYVFNFLNARDHKIVFSYASSVSVSNLPDVYIQYMKKALAKYSAVSLREEATVEQFKRCIFDNTKHVLDPTLLVDRESWHELAGKQCINGKYIFCYMLGDDRNQRKQIKEFAKKKGLKLVTLPHIVNSSVFQFKTQDWHFGDEQLYDIGIPEFLSLIQHAEIVVTDSFHAGVFSYVFHKEFYLLERPTNNPEDLMNVRIYDLVKLYGTPDRVISINENLVTKTVNPIDYSIVDKNVLTMQKSSREFLSSALKN</sequence>
<organism evidence="2 3">
    <name type="scientific">Coprococcus ammoniilyticus</name>
    <dbReference type="NCBI Taxonomy" id="2981785"/>
    <lineage>
        <taxon>Bacteria</taxon>
        <taxon>Bacillati</taxon>
        <taxon>Bacillota</taxon>
        <taxon>Clostridia</taxon>
        <taxon>Lachnospirales</taxon>
        <taxon>Lachnospiraceae</taxon>
        <taxon>Coprococcus</taxon>
    </lineage>
</organism>
<dbReference type="Proteomes" id="UP001482186">
    <property type="component" value="Unassembled WGS sequence"/>
</dbReference>
<name>A0ABV1EHY4_9FIRM</name>
<proteinExistence type="predicted"/>
<keyword evidence="3" id="KW-1185">Reference proteome</keyword>
<gene>
    <name evidence="2" type="ORF">AAAT04_09145</name>
</gene>
<evidence type="ECO:0000313" key="3">
    <source>
        <dbReference type="Proteomes" id="UP001482186"/>
    </source>
</evidence>
<dbReference type="Pfam" id="PF04230">
    <property type="entry name" value="PS_pyruv_trans"/>
    <property type="match status" value="1"/>
</dbReference>
<reference evidence="2 3" key="1">
    <citation type="submission" date="2024-04" db="EMBL/GenBank/DDBJ databases">
        <title>Human intestinal bacterial collection.</title>
        <authorList>
            <person name="Pauvert C."/>
            <person name="Hitch T.C.A."/>
            <person name="Clavel T."/>
        </authorList>
    </citation>
    <scope>NUCLEOTIDE SEQUENCE [LARGE SCALE GENOMIC DNA]</scope>
    <source>
        <strain evidence="2 3">CLA-AA-H141</strain>
    </source>
</reference>
<dbReference type="RefSeq" id="WP_349116029.1">
    <property type="nucleotide sequence ID" value="NZ_JBBNFM010000005.1"/>
</dbReference>
<dbReference type="GO" id="GO:0016757">
    <property type="term" value="F:glycosyltransferase activity"/>
    <property type="evidence" value="ECO:0007669"/>
    <property type="project" value="UniProtKB-KW"/>
</dbReference>
<dbReference type="EC" id="2.4.-.-" evidence="2"/>
<protein>
    <submittedName>
        <fullName evidence="2">Polysaccharide pyruvyl transferase family protein</fullName>
        <ecNumber evidence="2">2.4.-.-</ecNumber>
    </submittedName>
</protein>